<organism evidence="1">
    <name type="scientific">uncultured marine group II/III euryarchaeote KM3_115_A12</name>
    <dbReference type="NCBI Taxonomy" id="1457854"/>
    <lineage>
        <taxon>Archaea</taxon>
        <taxon>Methanobacteriati</taxon>
        <taxon>Methanobacteriota</taxon>
        <taxon>environmental samples</taxon>
    </lineage>
</organism>
<proteinExistence type="predicted"/>
<dbReference type="EMBL" id="KF900568">
    <property type="protein sequence ID" value="AIE99637.1"/>
    <property type="molecule type" value="Genomic_DNA"/>
</dbReference>
<dbReference type="Gene3D" id="3.40.50.2000">
    <property type="entry name" value="Glycogen Phosphorylase B"/>
    <property type="match status" value="1"/>
</dbReference>
<sequence length="419" mass="45576">MVARIVAALRDLDPPAGGAEMSLSTLLKGVCDAGPLAENAPNFTPLMPDPSIEGVQIEGAWQAFALHSSDRGSSTELTDGSALSITTSTLKIEGLLSGAAWRLRDKKTGKPHLGLQRKHLVRRNRQFQRWIAPQLAKMKTEAEQMGEPLVGVTQLDWAPGASAAFRELSIPYVCFVRDEIQFRHPDLFRECLESAAGVCCAGLGLIEQVREKFDIKQGFHVPLPVDFAARFGDATTVATQREKGMAARSETDAPRIAIVTPSPEKGLAFYHRLLPRIADSWPEAIVEIYGGGGHVEALRRHPNAECHGFTPISEVFDHVDVHLLVFESTGSWGRVTNEGGLYGVPTVCVDLGAQPEAVGPGGINLSYDAPLDDWVAALREVYERRGELGDAAREHAGVIDHRRSISMFRSAIHQVANLD</sequence>
<keyword evidence="1" id="KW-0808">Transferase</keyword>
<dbReference type="GO" id="GO:0016740">
    <property type="term" value="F:transferase activity"/>
    <property type="evidence" value="ECO:0007669"/>
    <property type="project" value="UniProtKB-KW"/>
</dbReference>
<dbReference type="AlphaFoldDB" id="A0A075GD47"/>
<dbReference type="SUPFAM" id="SSF53756">
    <property type="entry name" value="UDP-Glycosyltransferase/glycogen phosphorylase"/>
    <property type="match status" value="1"/>
</dbReference>
<evidence type="ECO:0000313" key="1">
    <source>
        <dbReference type="EMBL" id="AIE99637.1"/>
    </source>
</evidence>
<protein>
    <submittedName>
        <fullName evidence="1">Glycosyl transferase</fullName>
    </submittedName>
</protein>
<reference evidence="1" key="1">
    <citation type="journal article" date="2014" name="Genome Biol. Evol.">
        <title>Pangenome evidence for extensive interdomain horizontal transfer affecting lineage core and shell genes in uncultured planktonic thaumarchaeota and euryarchaeota.</title>
        <authorList>
            <person name="Deschamps P."/>
            <person name="Zivanovic Y."/>
            <person name="Moreira D."/>
            <person name="Rodriguez-Valera F."/>
            <person name="Lopez-Garcia P."/>
        </authorList>
    </citation>
    <scope>NUCLEOTIDE SEQUENCE</scope>
</reference>
<name>A0A075GD47_9EURY</name>
<accession>A0A075GD47</accession>